<keyword evidence="2" id="KW-1133">Transmembrane helix</keyword>
<dbReference type="AlphaFoldDB" id="A0AAT9G2T7"/>
<dbReference type="Pfam" id="PF01844">
    <property type="entry name" value="HNH"/>
    <property type="match status" value="1"/>
</dbReference>
<dbReference type="SMART" id="SM00507">
    <property type="entry name" value="HNHc"/>
    <property type="match status" value="1"/>
</dbReference>
<name>A0AAT9G2T7_9STRE</name>
<keyword evidence="1" id="KW-0175">Coiled coil</keyword>
<keyword evidence="2" id="KW-0472">Membrane</keyword>
<protein>
    <recommendedName>
        <fullName evidence="3">HNH nuclease domain-containing protein</fullName>
    </recommendedName>
</protein>
<evidence type="ECO:0000256" key="1">
    <source>
        <dbReference type="SAM" id="Coils"/>
    </source>
</evidence>
<feature type="coiled-coil region" evidence="1">
    <location>
        <begin position="176"/>
        <end position="203"/>
    </location>
</feature>
<proteinExistence type="predicted"/>
<dbReference type="GO" id="GO:0003676">
    <property type="term" value="F:nucleic acid binding"/>
    <property type="evidence" value="ECO:0007669"/>
    <property type="project" value="InterPro"/>
</dbReference>
<dbReference type="GO" id="GO:0008270">
    <property type="term" value="F:zinc ion binding"/>
    <property type="evidence" value="ECO:0007669"/>
    <property type="project" value="InterPro"/>
</dbReference>
<evidence type="ECO:0000259" key="3">
    <source>
        <dbReference type="SMART" id="SM00507"/>
    </source>
</evidence>
<dbReference type="EMBL" id="AP028929">
    <property type="protein sequence ID" value="BET05792.1"/>
    <property type="molecule type" value="Genomic_DNA"/>
</dbReference>
<dbReference type="InterPro" id="IPR002711">
    <property type="entry name" value="HNH"/>
</dbReference>
<dbReference type="InterPro" id="IPR052892">
    <property type="entry name" value="NA-targeting_endonuclease"/>
</dbReference>
<sequence>MEIAELLSILWYSINILRLKGNIHMWLIYLFLIFVVIALFLKILPFILIALCLFLIYGISLHIRKIRYFKSPGFLEQKQKIADTIIEFNEISEYVKDIPNKNQFIVKDITGKHAHLAHFENTSQHDYKRDKHKKTLNQSNVYSTSLQVVRRASEEPIHYLCKYFGITATEESLKQLEEIGENISRMENTIDNLYQREEQIKNDFNPPKFILKYFSKDLMKELDIHLPDIKVDYTSYIFEYVSAGGNSSQKTTILFNGETVEATAEYIAKKIKSKQTAQAQRSLMTNKLRTQIKERDHYTCQICAASTAEQSLLLLEIDHIVPVSKGGLSTPDNLQTLCWKCNRSKSNKIL</sequence>
<dbReference type="GO" id="GO:0004519">
    <property type="term" value="F:endonuclease activity"/>
    <property type="evidence" value="ECO:0007669"/>
    <property type="project" value="InterPro"/>
</dbReference>
<accession>A0AAT9G2T7</accession>
<keyword evidence="2" id="KW-0812">Transmembrane</keyword>
<gene>
    <name evidence="4" type="ORF">MASAN616_16550</name>
</gene>
<dbReference type="InterPro" id="IPR003615">
    <property type="entry name" value="HNH_nuc"/>
</dbReference>
<reference evidence="4" key="1">
    <citation type="submission" date="2024-06" db="EMBL/GenBank/DDBJ databases">
        <title>Whole Genome Sequence of Streptococcus sp. strain SN-1.</title>
        <authorList>
            <person name="Saito M."/>
            <person name="Kuwahara N."/>
            <person name="Senpuku H."/>
        </authorList>
    </citation>
    <scope>NUCLEOTIDE SEQUENCE</scope>
    <source>
        <strain evidence="4">SN-1</strain>
    </source>
</reference>
<evidence type="ECO:0000313" key="4">
    <source>
        <dbReference type="EMBL" id="BET05792.1"/>
    </source>
</evidence>
<feature type="domain" description="HNH nuclease" evidence="3">
    <location>
        <begin position="287"/>
        <end position="343"/>
    </location>
</feature>
<dbReference type="Gene3D" id="1.10.30.50">
    <property type="match status" value="1"/>
</dbReference>
<organism evidence="4">
    <name type="scientific">Streptococcus sp. SN-1</name>
    <dbReference type="NCBI Taxonomy" id="3074854"/>
    <lineage>
        <taxon>Bacteria</taxon>
        <taxon>Bacillati</taxon>
        <taxon>Bacillota</taxon>
        <taxon>Bacilli</taxon>
        <taxon>Lactobacillales</taxon>
        <taxon>Streptococcaceae</taxon>
        <taxon>Streptococcus</taxon>
    </lineage>
</organism>
<dbReference type="PANTHER" id="PTHR33877">
    <property type="entry name" value="SLL1193 PROTEIN"/>
    <property type="match status" value="1"/>
</dbReference>
<dbReference type="PANTHER" id="PTHR33877:SF1">
    <property type="entry name" value="TYPE IV METHYL-DIRECTED RESTRICTION ENZYME ECOKMCRA"/>
    <property type="match status" value="1"/>
</dbReference>
<dbReference type="RefSeq" id="WP_261025634.1">
    <property type="nucleotide sequence ID" value="NZ_AP028929.1"/>
</dbReference>
<evidence type="ECO:0000256" key="2">
    <source>
        <dbReference type="SAM" id="Phobius"/>
    </source>
</evidence>
<dbReference type="CDD" id="cd00085">
    <property type="entry name" value="HNHc"/>
    <property type="match status" value="1"/>
</dbReference>
<feature type="transmembrane region" description="Helical" evidence="2">
    <location>
        <begin position="26"/>
        <end position="59"/>
    </location>
</feature>